<dbReference type="GO" id="GO:0016627">
    <property type="term" value="F:oxidoreductase activity, acting on the CH-CH group of donors"/>
    <property type="evidence" value="ECO:0007669"/>
    <property type="project" value="InterPro"/>
</dbReference>
<dbReference type="Proteomes" id="UP000674234">
    <property type="component" value="Unassembled WGS sequence"/>
</dbReference>
<dbReference type="AlphaFoldDB" id="A0A940WHD7"/>
<evidence type="ECO:0000313" key="2">
    <source>
        <dbReference type="Proteomes" id="UP000674234"/>
    </source>
</evidence>
<evidence type="ECO:0008006" key="3">
    <source>
        <dbReference type="Google" id="ProtNLM"/>
    </source>
</evidence>
<organism evidence="1 2">
    <name type="scientific">Microbispora oryzae</name>
    <dbReference type="NCBI Taxonomy" id="2806554"/>
    <lineage>
        <taxon>Bacteria</taxon>
        <taxon>Bacillati</taxon>
        <taxon>Actinomycetota</taxon>
        <taxon>Actinomycetes</taxon>
        <taxon>Streptosporangiales</taxon>
        <taxon>Streptosporangiaceae</taxon>
        <taxon>Microbispora</taxon>
    </lineage>
</organism>
<sequence length="207" mass="21759">MTTEIGARLRAAAREDGLVAALRLLNEETGGGALAHGPAGHAVAPVAPAAPAGGTATVVRTIELHGDTLVALRDPQGRRARPAWSLGLLWLRLGLSEALLDHCLAYLGERTSGDTPLLLQQMVKGQLAEAVTDHLEIETLLAGTEPDDLGDDTAAWLHERVTRADRTLLRLLGGSGFRADGPGATADVSELLADAYAGRDRTEEVNR</sequence>
<protein>
    <recommendedName>
        <fullName evidence="3">Acyl-CoA dehydrogenase</fullName>
    </recommendedName>
</protein>
<dbReference type="Gene3D" id="1.20.140.10">
    <property type="entry name" value="Butyryl-CoA Dehydrogenase, subunit A, domain 3"/>
    <property type="match status" value="1"/>
</dbReference>
<reference evidence="1" key="1">
    <citation type="submission" date="2021-02" db="EMBL/GenBank/DDBJ databases">
        <title>Draft genome sequence of Microbispora sp. RL4-1S isolated from rice leaves in Thailand.</title>
        <authorList>
            <person name="Muangham S."/>
            <person name="Duangmal K."/>
        </authorList>
    </citation>
    <scope>NUCLEOTIDE SEQUENCE</scope>
    <source>
        <strain evidence="1">RL4-1S</strain>
    </source>
</reference>
<accession>A0A940WHD7</accession>
<gene>
    <name evidence="1" type="ORF">JOL79_02995</name>
</gene>
<dbReference type="SUPFAM" id="SSF47203">
    <property type="entry name" value="Acyl-CoA dehydrogenase C-terminal domain-like"/>
    <property type="match status" value="1"/>
</dbReference>
<evidence type="ECO:0000313" key="1">
    <source>
        <dbReference type="EMBL" id="MBP2702768.1"/>
    </source>
</evidence>
<comment type="caution">
    <text evidence="1">The sequence shown here is derived from an EMBL/GenBank/DDBJ whole genome shotgun (WGS) entry which is preliminary data.</text>
</comment>
<dbReference type="EMBL" id="JAFCNB010000001">
    <property type="protein sequence ID" value="MBP2702768.1"/>
    <property type="molecule type" value="Genomic_DNA"/>
</dbReference>
<proteinExistence type="predicted"/>
<keyword evidence="2" id="KW-1185">Reference proteome</keyword>
<dbReference type="InterPro" id="IPR036250">
    <property type="entry name" value="AcylCo_DH-like_C"/>
</dbReference>
<dbReference type="RefSeq" id="WP_210154021.1">
    <property type="nucleotide sequence ID" value="NZ_JAFCNB010000001.1"/>
</dbReference>
<name>A0A940WHD7_9ACTN</name>